<dbReference type="InterPro" id="IPR002974">
    <property type="entry name" value="Cyt_P450_E_CYP52_ascomycetes"/>
</dbReference>
<sequence>MVVVLGFPLEGDGPLRPWLTGAAGLITIFLVISRIQSFLTYRKLSTSNGCSPPPTYPNGGGMLGLKLLRRLIKAKKEMTVPTAFSSIFDDTGTDVHTNQVYILGMKTIWTRDPENIKAVLSSSFKDWCLPPSRVVALKECWGGGIFGAEGAEWEHSRAMLRPSFNRSQVQDTEIMEKHAQNLIDIIKDDETVDLAKIFPLFTMDIGTEILFGESAGCLDPAKSAEGMEFTTAFNYIIDKMSKHISFPLLAKLPDAKLKRYVKYINDYTDFFVSRAMKIRDDKAKTGGSGEDDEARGKRYVFLLEELAKGDYTPVQIRTELLSIMVAGRDTTSSLLSIIWWHLSRRPDIVRRLREELQPLGSEPPSSKELKSLKYLESVVNEVLRLYPINPVNSRCAKRDTVLPRGGGEDGRSPIFVKEGERVIFSSSALHRRKDIWGDDALEIKPERWETHRQAAWEYLPFGGGPRICIGQHLTVTEAAYTTARLIQAFQHIEPKTEGPFQEAFAMVITSGDGCKVSFRRNA</sequence>
<dbReference type="Pfam" id="PF00067">
    <property type="entry name" value="p450"/>
    <property type="match status" value="1"/>
</dbReference>
<dbReference type="Proteomes" id="UP001338125">
    <property type="component" value="Unassembled WGS sequence"/>
</dbReference>
<comment type="similarity">
    <text evidence="3 12">Belongs to the cytochrome P450 family.</text>
</comment>
<protein>
    <submittedName>
        <fullName evidence="13">Cytochrome P450 monooxygenase ascH</fullName>
    </submittedName>
</protein>
<evidence type="ECO:0000313" key="13">
    <source>
        <dbReference type="EMBL" id="KAK5990014.1"/>
    </source>
</evidence>
<keyword evidence="10 12" id="KW-0503">Monooxygenase</keyword>
<dbReference type="PRINTS" id="PR00385">
    <property type="entry name" value="P450"/>
</dbReference>
<evidence type="ECO:0000256" key="6">
    <source>
        <dbReference type="ARBA" id="ARBA00022723"/>
    </source>
</evidence>
<comment type="subcellular location">
    <subcellularLocation>
        <location evidence="2">Membrane</location>
        <topology evidence="2">Single-pass membrane protein</topology>
    </subcellularLocation>
</comment>
<evidence type="ECO:0000256" key="10">
    <source>
        <dbReference type="ARBA" id="ARBA00023033"/>
    </source>
</evidence>
<evidence type="ECO:0000256" key="4">
    <source>
        <dbReference type="ARBA" id="ARBA00022617"/>
    </source>
</evidence>
<keyword evidence="8 12" id="KW-0560">Oxidoreductase</keyword>
<evidence type="ECO:0000256" key="2">
    <source>
        <dbReference type="ARBA" id="ARBA00004167"/>
    </source>
</evidence>
<dbReference type="GO" id="GO:0004497">
    <property type="term" value="F:monooxygenase activity"/>
    <property type="evidence" value="ECO:0007669"/>
    <property type="project" value="UniProtKB-KW"/>
</dbReference>
<dbReference type="Gene3D" id="1.10.630.10">
    <property type="entry name" value="Cytochrome P450"/>
    <property type="match status" value="1"/>
</dbReference>
<organism evidence="13 14">
    <name type="scientific">Cladobotryum mycophilum</name>
    <dbReference type="NCBI Taxonomy" id="491253"/>
    <lineage>
        <taxon>Eukaryota</taxon>
        <taxon>Fungi</taxon>
        <taxon>Dikarya</taxon>
        <taxon>Ascomycota</taxon>
        <taxon>Pezizomycotina</taxon>
        <taxon>Sordariomycetes</taxon>
        <taxon>Hypocreomycetidae</taxon>
        <taxon>Hypocreales</taxon>
        <taxon>Hypocreaceae</taxon>
        <taxon>Cladobotryum</taxon>
    </lineage>
</organism>
<evidence type="ECO:0000256" key="8">
    <source>
        <dbReference type="ARBA" id="ARBA00023002"/>
    </source>
</evidence>
<dbReference type="InterPro" id="IPR002402">
    <property type="entry name" value="Cyt_P450_E_grp-II"/>
</dbReference>
<keyword evidence="9 12" id="KW-0408">Iron</keyword>
<evidence type="ECO:0000256" key="7">
    <source>
        <dbReference type="ARBA" id="ARBA00022989"/>
    </source>
</evidence>
<keyword evidence="4 12" id="KW-0349">Heme</keyword>
<dbReference type="EMBL" id="JAVFKD010000014">
    <property type="protein sequence ID" value="KAK5990014.1"/>
    <property type="molecule type" value="Genomic_DNA"/>
</dbReference>
<evidence type="ECO:0000256" key="3">
    <source>
        <dbReference type="ARBA" id="ARBA00010617"/>
    </source>
</evidence>
<evidence type="ECO:0000256" key="9">
    <source>
        <dbReference type="ARBA" id="ARBA00023004"/>
    </source>
</evidence>
<dbReference type="SUPFAM" id="SSF48264">
    <property type="entry name" value="Cytochrome P450"/>
    <property type="match status" value="1"/>
</dbReference>
<accession>A0ABR0SCX7</accession>
<evidence type="ECO:0000256" key="5">
    <source>
        <dbReference type="ARBA" id="ARBA00022692"/>
    </source>
</evidence>
<evidence type="ECO:0000256" key="1">
    <source>
        <dbReference type="ARBA" id="ARBA00001971"/>
    </source>
</evidence>
<keyword evidence="7" id="KW-1133">Transmembrane helix</keyword>
<evidence type="ECO:0000313" key="14">
    <source>
        <dbReference type="Proteomes" id="UP001338125"/>
    </source>
</evidence>
<dbReference type="PANTHER" id="PTHR24287:SF1">
    <property type="entry name" value="P450, PUTATIVE (EUROFUNG)-RELATED"/>
    <property type="match status" value="1"/>
</dbReference>
<comment type="cofactor">
    <cofactor evidence="1">
        <name>heme</name>
        <dbReference type="ChEBI" id="CHEBI:30413"/>
    </cofactor>
</comment>
<reference evidence="13 14" key="1">
    <citation type="submission" date="2024-01" db="EMBL/GenBank/DDBJ databases">
        <title>Complete genome of Cladobotryum mycophilum ATHUM6906.</title>
        <authorList>
            <person name="Christinaki A.C."/>
            <person name="Myridakis A.I."/>
            <person name="Kouvelis V.N."/>
        </authorList>
    </citation>
    <scope>NUCLEOTIDE SEQUENCE [LARGE SCALE GENOMIC DNA]</scope>
    <source>
        <strain evidence="13 14">ATHUM6906</strain>
    </source>
</reference>
<name>A0ABR0SCX7_9HYPO</name>
<gene>
    <name evidence="13" type="ORF">PT974_08277</name>
</gene>
<keyword evidence="5" id="KW-0812">Transmembrane</keyword>
<keyword evidence="6 12" id="KW-0479">Metal-binding</keyword>
<dbReference type="InterPro" id="IPR047146">
    <property type="entry name" value="Cyt_P450_E_CYP52_fungi"/>
</dbReference>
<evidence type="ECO:0000256" key="12">
    <source>
        <dbReference type="RuleBase" id="RU000461"/>
    </source>
</evidence>
<comment type="caution">
    <text evidence="13">The sequence shown here is derived from an EMBL/GenBank/DDBJ whole genome shotgun (WGS) entry which is preliminary data.</text>
</comment>
<dbReference type="InterPro" id="IPR001128">
    <property type="entry name" value="Cyt_P450"/>
</dbReference>
<dbReference type="CDD" id="cd11063">
    <property type="entry name" value="CYP52"/>
    <property type="match status" value="1"/>
</dbReference>
<keyword evidence="14" id="KW-1185">Reference proteome</keyword>
<dbReference type="PANTHER" id="PTHR24287">
    <property type="entry name" value="P450, PUTATIVE (EUROFUNG)-RELATED"/>
    <property type="match status" value="1"/>
</dbReference>
<dbReference type="InterPro" id="IPR017972">
    <property type="entry name" value="Cyt_P450_CS"/>
</dbReference>
<proteinExistence type="inferred from homology"/>
<dbReference type="PRINTS" id="PR01239">
    <property type="entry name" value="EP450IICYP52"/>
</dbReference>
<keyword evidence="11" id="KW-0472">Membrane</keyword>
<dbReference type="PROSITE" id="PS00086">
    <property type="entry name" value="CYTOCHROME_P450"/>
    <property type="match status" value="1"/>
</dbReference>
<dbReference type="PRINTS" id="PR00464">
    <property type="entry name" value="EP450II"/>
</dbReference>
<evidence type="ECO:0000256" key="11">
    <source>
        <dbReference type="ARBA" id="ARBA00023136"/>
    </source>
</evidence>
<dbReference type="InterPro" id="IPR036396">
    <property type="entry name" value="Cyt_P450_sf"/>
</dbReference>